<dbReference type="InParanoid" id="A0A1X2HU82"/>
<dbReference type="EMBL" id="MCGN01000001">
    <property type="protein sequence ID" value="ORZ03126.1"/>
    <property type="molecule type" value="Genomic_DNA"/>
</dbReference>
<evidence type="ECO:0000256" key="2">
    <source>
        <dbReference type="ARBA" id="ARBA00001946"/>
    </source>
</evidence>
<dbReference type="InterPro" id="IPR034291">
    <property type="entry name" value="TMP_synthase"/>
</dbReference>
<dbReference type="OMA" id="GQTDMPI"/>
<comment type="caution">
    <text evidence="19">The sequence shown here is derived from an EMBL/GenBank/DDBJ whole genome shotgun (WGS) entry which is preliminary data.</text>
</comment>
<comment type="similarity">
    <text evidence="17">In the N-terminal section; belongs to the thiamine-phosphate synthase family.</text>
</comment>
<dbReference type="InterPro" id="IPR036206">
    <property type="entry name" value="ThiamineP_synth_sf"/>
</dbReference>
<comment type="function">
    <text evidence="3">Condenses 4-methyl-5-(beta-hydroxyethyl)thiazole monophosphate (THZ-P) and 2-methyl-4-amino-5-hydroxymethyl pyrimidine pyrophosphate (HMP-PP) to form thiamine monophosphate (TMP).</text>
</comment>
<keyword evidence="20" id="KW-1185">Reference proteome</keyword>
<dbReference type="HAMAP" id="MF_00228">
    <property type="entry name" value="Thz_kinase"/>
    <property type="match status" value="1"/>
</dbReference>
<dbReference type="GO" id="GO:0009228">
    <property type="term" value="P:thiamine biosynthetic process"/>
    <property type="evidence" value="ECO:0007669"/>
    <property type="project" value="UniProtKB-KW"/>
</dbReference>
<dbReference type="STRING" id="13706.A0A1X2HU82"/>
<evidence type="ECO:0000256" key="17">
    <source>
        <dbReference type="ARBA" id="ARBA00061283"/>
    </source>
</evidence>
<keyword evidence="8" id="KW-0547">Nucleotide-binding</keyword>
<dbReference type="Pfam" id="PF02581">
    <property type="entry name" value="TMP-TENI"/>
    <property type="match status" value="1"/>
</dbReference>
<evidence type="ECO:0000256" key="12">
    <source>
        <dbReference type="ARBA" id="ARBA00022977"/>
    </source>
</evidence>
<dbReference type="GO" id="GO:0005524">
    <property type="term" value="F:ATP binding"/>
    <property type="evidence" value="ECO:0007669"/>
    <property type="project" value="UniProtKB-KW"/>
</dbReference>
<proteinExistence type="inferred from homology"/>
<dbReference type="UniPathway" id="UPA00060">
    <property type="reaction ID" value="UER00139"/>
</dbReference>
<dbReference type="AlphaFoldDB" id="A0A1X2HU82"/>
<evidence type="ECO:0000256" key="5">
    <source>
        <dbReference type="ARBA" id="ARBA00005165"/>
    </source>
</evidence>
<evidence type="ECO:0000313" key="20">
    <source>
        <dbReference type="Proteomes" id="UP000242180"/>
    </source>
</evidence>
<dbReference type="InterPro" id="IPR013785">
    <property type="entry name" value="Aldolase_TIM"/>
</dbReference>
<comment type="catalytic activity">
    <reaction evidence="15">
        <text>2-[(2R,5Z)-2-carboxy-4-methylthiazol-5(2H)-ylidene]ethyl phosphate + 4-amino-2-methyl-5-(diphosphooxymethyl)pyrimidine + 2 H(+) = thiamine phosphate + CO2 + diphosphate</text>
        <dbReference type="Rhea" id="RHEA:47844"/>
        <dbReference type="ChEBI" id="CHEBI:15378"/>
        <dbReference type="ChEBI" id="CHEBI:16526"/>
        <dbReference type="ChEBI" id="CHEBI:33019"/>
        <dbReference type="ChEBI" id="CHEBI:37575"/>
        <dbReference type="ChEBI" id="CHEBI:57841"/>
        <dbReference type="ChEBI" id="CHEBI:62899"/>
        <dbReference type="EC" id="2.5.1.3"/>
    </reaction>
</comment>
<dbReference type="GO" id="GO:0009229">
    <property type="term" value="P:thiamine diphosphate biosynthetic process"/>
    <property type="evidence" value="ECO:0007669"/>
    <property type="project" value="UniProtKB-UniPathway"/>
</dbReference>
<dbReference type="Gene3D" id="3.20.20.70">
    <property type="entry name" value="Aldolase class I"/>
    <property type="match status" value="1"/>
</dbReference>
<gene>
    <name evidence="19" type="ORF">BCR43DRAFT_482789</name>
</gene>
<dbReference type="Proteomes" id="UP000242180">
    <property type="component" value="Unassembled WGS sequence"/>
</dbReference>
<keyword evidence="9 19" id="KW-0418">Kinase</keyword>
<dbReference type="FunCoup" id="A0A1X2HU82">
    <property type="interactions" value="354"/>
</dbReference>
<dbReference type="PANTHER" id="PTHR20857">
    <property type="entry name" value="THIAMINE-PHOSPHATE PYROPHOSPHORYLASE"/>
    <property type="match status" value="1"/>
</dbReference>
<keyword evidence="6" id="KW-0808">Transferase</keyword>
<dbReference type="InterPro" id="IPR029056">
    <property type="entry name" value="Ribokinase-like"/>
</dbReference>
<sequence length="507" mass="53147">MAYKQIDYSLYLVTDNTLVPPNATFLGQVEKALEGGVTIVQLREKEADTGDFITLARQVKQLTEQFGVPLIINDRLDVAQAVDAEGVHVGQDDMPLATARQILGHTKIIGVSVNTIEEARAAIEGGADYLGIGAVWDTSTKKLTKKTLGIDGVKDILGSMSPSIPTVAIGGVKLENSKELLTGSKTESGVALSGLAIVSAIMAAADPTDICKKLCSVIRESLALPDPAQTKVNYAVQFAREATKAVGIVGPMVHHITNYVVINDNANATLAVGASPIMSTNKQELEDLAAVNGAMVLNMGTLSDPDIMIAAAHVNLRHGNPVVLDPVGGGATAFRRRMVARFLNECQLTVLKGNSGEILSIAGRGGRSRGVDSVGDNGGESNAALAVKELAIKYKCVVAMTGPIDYVSDGEQVLAIENGDPLLAAITGSGCMVTSIVGCYTAANRHDYFHATVAAILAVTVASELATERPDVRGPGTFRAALIDGLYQVAQDPSLIIKRARVRSIAI</sequence>
<dbReference type="NCBIfam" id="TIGR00693">
    <property type="entry name" value="thiE"/>
    <property type="match status" value="1"/>
</dbReference>
<feature type="domain" description="Thiamine phosphate synthase/TenI" evidence="18">
    <location>
        <begin position="10"/>
        <end position="201"/>
    </location>
</feature>
<keyword evidence="7" id="KW-0479">Metal-binding</keyword>
<dbReference type="GO" id="GO:0004417">
    <property type="term" value="F:hydroxyethylthiazole kinase activity"/>
    <property type="evidence" value="ECO:0007669"/>
    <property type="project" value="UniProtKB-EC"/>
</dbReference>
<dbReference type="GO" id="GO:0004789">
    <property type="term" value="F:thiamine-phosphate diphosphorylase activity"/>
    <property type="evidence" value="ECO:0007669"/>
    <property type="project" value="UniProtKB-EC"/>
</dbReference>
<reference evidence="19 20" key="1">
    <citation type="submission" date="2016-07" db="EMBL/GenBank/DDBJ databases">
        <title>Pervasive Adenine N6-methylation of Active Genes in Fungi.</title>
        <authorList>
            <consortium name="DOE Joint Genome Institute"/>
            <person name="Mondo S.J."/>
            <person name="Dannebaum R.O."/>
            <person name="Kuo R.C."/>
            <person name="Labutti K."/>
            <person name="Haridas S."/>
            <person name="Kuo A."/>
            <person name="Salamov A."/>
            <person name="Ahrendt S.R."/>
            <person name="Lipzen A."/>
            <person name="Sullivan W."/>
            <person name="Andreopoulos W.B."/>
            <person name="Clum A."/>
            <person name="Lindquist E."/>
            <person name="Daum C."/>
            <person name="Ramamoorthy G.K."/>
            <person name="Gryganskyi A."/>
            <person name="Culley D."/>
            <person name="Magnuson J.K."/>
            <person name="James T.Y."/>
            <person name="O'Malley M.A."/>
            <person name="Stajich J.E."/>
            <person name="Spatafora J.W."/>
            <person name="Visel A."/>
            <person name="Grigoriev I.V."/>
        </authorList>
    </citation>
    <scope>NUCLEOTIDE SEQUENCE [LARGE SCALE GENOMIC DNA]</scope>
    <source>
        <strain evidence="19 20">NRRL 2496</strain>
    </source>
</reference>
<comment type="cofactor">
    <cofactor evidence="2">
        <name>Mg(2+)</name>
        <dbReference type="ChEBI" id="CHEBI:18420"/>
    </cofactor>
</comment>
<dbReference type="GO" id="GO:0000287">
    <property type="term" value="F:magnesium ion binding"/>
    <property type="evidence" value="ECO:0007669"/>
    <property type="project" value="InterPro"/>
</dbReference>
<protein>
    <submittedName>
        <fullName evidence="19">Hydroxyethylthiazole kinase family-domain-containing protein</fullName>
    </submittedName>
</protein>
<name>A0A1X2HU82_SYNRA</name>
<evidence type="ECO:0000256" key="7">
    <source>
        <dbReference type="ARBA" id="ARBA00022723"/>
    </source>
</evidence>
<comment type="similarity">
    <text evidence="16">In the C-terminal section; belongs to the Thz kinase family.</text>
</comment>
<evidence type="ECO:0000256" key="10">
    <source>
        <dbReference type="ARBA" id="ARBA00022840"/>
    </source>
</evidence>
<comment type="pathway">
    <text evidence="5">Cofactor biosynthesis; thiamine diphosphate biosynthesis; thiamine phosphate from 4-amino-2-methyl-5-diphosphomethylpyrimidine and 4-methyl-5-(2-phosphoethyl)-thiazole: step 1/1.</text>
</comment>
<dbReference type="Pfam" id="PF02110">
    <property type="entry name" value="HK"/>
    <property type="match status" value="1"/>
</dbReference>
<evidence type="ECO:0000256" key="3">
    <source>
        <dbReference type="ARBA" id="ARBA00003814"/>
    </source>
</evidence>
<dbReference type="PRINTS" id="PR01099">
    <property type="entry name" value="HYETHTZKNASE"/>
</dbReference>
<evidence type="ECO:0000256" key="11">
    <source>
        <dbReference type="ARBA" id="ARBA00022842"/>
    </source>
</evidence>
<keyword evidence="10" id="KW-0067">ATP-binding</keyword>
<evidence type="ECO:0000256" key="8">
    <source>
        <dbReference type="ARBA" id="ARBA00022741"/>
    </source>
</evidence>
<dbReference type="CDD" id="cd00564">
    <property type="entry name" value="TMP_TenI"/>
    <property type="match status" value="1"/>
</dbReference>
<keyword evidence="12" id="KW-0784">Thiamine biosynthesis</keyword>
<evidence type="ECO:0000256" key="4">
    <source>
        <dbReference type="ARBA" id="ARBA00004868"/>
    </source>
</evidence>
<evidence type="ECO:0000256" key="16">
    <source>
        <dbReference type="ARBA" id="ARBA00061146"/>
    </source>
</evidence>
<dbReference type="HAMAP" id="MF_00097">
    <property type="entry name" value="TMP_synthase"/>
    <property type="match status" value="1"/>
</dbReference>
<evidence type="ECO:0000256" key="14">
    <source>
        <dbReference type="ARBA" id="ARBA00047851"/>
    </source>
</evidence>
<comment type="catalytic activity">
    <reaction evidence="13">
        <text>4-methyl-5-(2-phosphooxyethyl)-thiazole + 4-amino-2-methyl-5-(diphosphooxymethyl)pyrimidine + H(+) = thiamine phosphate + diphosphate</text>
        <dbReference type="Rhea" id="RHEA:22328"/>
        <dbReference type="ChEBI" id="CHEBI:15378"/>
        <dbReference type="ChEBI" id="CHEBI:33019"/>
        <dbReference type="ChEBI" id="CHEBI:37575"/>
        <dbReference type="ChEBI" id="CHEBI:57841"/>
        <dbReference type="ChEBI" id="CHEBI:58296"/>
        <dbReference type="EC" id="2.5.1.3"/>
    </reaction>
</comment>
<keyword evidence="11" id="KW-0460">Magnesium</keyword>
<accession>A0A1X2HU82</accession>
<evidence type="ECO:0000256" key="9">
    <source>
        <dbReference type="ARBA" id="ARBA00022777"/>
    </source>
</evidence>
<dbReference type="SUPFAM" id="SSF51391">
    <property type="entry name" value="Thiamin phosphate synthase"/>
    <property type="match status" value="1"/>
</dbReference>
<dbReference type="InterPro" id="IPR000417">
    <property type="entry name" value="Hyethyz_kinase"/>
</dbReference>
<dbReference type="Gene3D" id="3.40.1190.20">
    <property type="match status" value="1"/>
</dbReference>
<dbReference type="NCBIfam" id="TIGR00694">
    <property type="entry name" value="thiM"/>
    <property type="match status" value="1"/>
</dbReference>
<evidence type="ECO:0000256" key="1">
    <source>
        <dbReference type="ARBA" id="ARBA00001771"/>
    </source>
</evidence>
<organism evidence="19 20">
    <name type="scientific">Syncephalastrum racemosum</name>
    <name type="common">Filamentous fungus</name>
    <dbReference type="NCBI Taxonomy" id="13706"/>
    <lineage>
        <taxon>Eukaryota</taxon>
        <taxon>Fungi</taxon>
        <taxon>Fungi incertae sedis</taxon>
        <taxon>Mucoromycota</taxon>
        <taxon>Mucoromycotina</taxon>
        <taxon>Mucoromycetes</taxon>
        <taxon>Mucorales</taxon>
        <taxon>Syncephalastraceae</taxon>
        <taxon>Syncephalastrum</taxon>
    </lineage>
</organism>
<evidence type="ECO:0000259" key="18">
    <source>
        <dbReference type="Pfam" id="PF02581"/>
    </source>
</evidence>
<evidence type="ECO:0000256" key="13">
    <source>
        <dbReference type="ARBA" id="ARBA00047334"/>
    </source>
</evidence>
<evidence type="ECO:0000313" key="19">
    <source>
        <dbReference type="EMBL" id="ORZ03126.1"/>
    </source>
</evidence>
<dbReference type="FunFam" id="3.20.20.70:FF:000104">
    <property type="entry name" value="Thiamine biosynthetic bifunctional enzyme"/>
    <property type="match status" value="1"/>
</dbReference>
<dbReference type="InterPro" id="IPR022998">
    <property type="entry name" value="ThiamineP_synth_TenI"/>
</dbReference>
<evidence type="ECO:0000256" key="6">
    <source>
        <dbReference type="ARBA" id="ARBA00022679"/>
    </source>
</evidence>
<evidence type="ECO:0000256" key="15">
    <source>
        <dbReference type="ARBA" id="ARBA00047883"/>
    </source>
</evidence>
<comment type="catalytic activity">
    <reaction evidence="14">
        <text>2-(2-carboxy-4-methylthiazol-5-yl)ethyl phosphate + 4-amino-2-methyl-5-(diphosphooxymethyl)pyrimidine + 2 H(+) = thiamine phosphate + CO2 + diphosphate</text>
        <dbReference type="Rhea" id="RHEA:47848"/>
        <dbReference type="ChEBI" id="CHEBI:15378"/>
        <dbReference type="ChEBI" id="CHEBI:16526"/>
        <dbReference type="ChEBI" id="CHEBI:33019"/>
        <dbReference type="ChEBI" id="CHEBI:37575"/>
        <dbReference type="ChEBI" id="CHEBI:57841"/>
        <dbReference type="ChEBI" id="CHEBI:62890"/>
        <dbReference type="EC" id="2.5.1.3"/>
    </reaction>
</comment>
<dbReference type="CDD" id="cd01170">
    <property type="entry name" value="THZ_kinase"/>
    <property type="match status" value="1"/>
</dbReference>
<comment type="pathway">
    <text evidence="4">Cofactor biosynthesis; thiamine diphosphate biosynthesis; 4-methyl-5-(2-phosphoethyl)-thiazole from 5-(2-hydroxyethyl)-4-methylthiazole: step 1/1.</text>
</comment>
<dbReference type="PANTHER" id="PTHR20857:SF23">
    <property type="entry name" value="THIAMINE BIOSYNTHETIC BIFUNCTIONAL ENZYME"/>
    <property type="match status" value="1"/>
</dbReference>
<dbReference type="OrthoDB" id="4994at2759"/>
<comment type="catalytic activity">
    <reaction evidence="1">
        <text>5-(2-hydroxyethyl)-4-methylthiazole + ATP = 4-methyl-5-(2-phosphooxyethyl)-thiazole + ADP + H(+)</text>
        <dbReference type="Rhea" id="RHEA:24212"/>
        <dbReference type="ChEBI" id="CHEBI:15378"/>
        <dbReference type="ChEBI" id="CHEBI:17957"/>
        <dbReference type="ChEBI" id="CHEBI:30616"/>
        <dbReference type="ChEBI" id="CHEBI:58296"/>
        <dbReference type="ChEBI" id="CHEBI:456216"/>
        <dbReference type="EC" id="2.7.1.50"/>
    </reaction>
</comment>
<dbReference type="NCBIfam" id="NF006830">
    <property type="entry name" value="PRK09355.1"/>
    <property type="match status" value="1"/>
</dbReference>
<dbReference type="GO" id="GO:0005829">
    <property type="term" value="C:cytosol"/>
    <property type="evidence" value="ECO:0007669"/>
    <property type="project" value="EnsemblFungi"/>
</dbReference>
<dbReference type="SUPFAM" id="SSF53613">
    <property type="entry name" value="Ribokinase-like"/>
    <property type="match status" value="1"/>
</dbReference>